<evidence type="ECO:0000256" key="6">
    <source>
        <dbReference type="RuleBase" id="RU361124"/>
    </source>
</evidence>
<dbReference type="EMBL" id="BMAR01000001">
    <property type="protein sequence ID" value="GFR40774.1"/>
    <property type="molecule type" value="Genomic_DNA"/>
</dbReference>
<feature type="compositionally biased region" description="Polar residues" evidence="7">
    <location>
        <begin position="905"/>
        <end position="919"/>
    </location>
</feature>
<proteinExistence type="inferred from homology"/>
<protein>
    <recommendedName>
        <fullName evidence="6">Enhancer of polycomb-like protein</fullName>
    </recommendedName>
</protein>
<dbReference type="Pfam" id="PF10513">
    <property type="entry name" value="EPL1"/>
    <property type="match status" value="1"/>
</dbReference>
<feature type="domain" description="Enhancer of polycomb-like N-terminal" evidence="8">
    <location>
        <begin position="35"/>
        <end position="139"/>
    </location>
</feature>
<dbReference type="InterPro" id="IPR019542">
    <property type="entry name" value="Enhancer_polycomb-like_N"/>
</dbReference>
<keyword evidence="5 6" id="KW-0539">Nucleus</keyword>
<evidence type="ECO:0000256" key="3">
    <source>
        <dbReference type="ARBA" id="ARBA00023015"/>
    </source>
</evidence>
<feature type="compositionally biased region" description="Low complexity" evidence="7">
    <location>
        <begin position="692"/>
        <end position="703"/>
    </location>
</feature>
<evidence type="ECO:0000256" key="1">
    <source>
        <dbReference type="ARBA" id="ARBA00004123"/>
    </source>
</evidence>
<evidence type="ECO:0000256" key="2">
    <source>
        <dbReference type="ARBA" id="ARBA00008035"/>
    </source>
</evidence>
<keyword evidence="10" id="KW-1185">Reference proteome</keyword>
<dbReference type="GO" id="GO:0035267">
    <property type="term" value="C:NuA4 histone acetyltransferase complex"/>
    <property type="evidence" value="ECO:0007669"/>
    <property type="project" value="InterPro"/>
</dbReference>
<keyword evidence="4 6" id="KW-0804">Transcription</keyword>
<feature type="region of interest" description="Disordered" evidence="7">
    <location>
        <begin position="29"/>
        <end position="60"/>
    </location>
</feature>
<dbReference type="Proteomes" id="UP001054857">
    <property type="component" value="Unassembled WGS sequence"/>
</dbReference>
<dbReference type="InterPro" id="IPR024943">
    <property type="entry name" value="Enhancer_polycomb"/>
</dbReference>
<feature type="compositionally biased region" description="Low complexity" evidence="7">
    <location>
        <begin position="745"/>
        <end position="756"/>
    </location>
</feature>
<evidence type="ECO:0000313" key="10">
    <source>
        <dbReference type="Proteomes" id="UP001054857"/>
    </source>
</evidence>
<accession>A0AAD3HGS8</accession>
<gene>
    <name evidence="9" type="ORF">Agub_g1388</name>
</gene>
<dbReference type="PANTHER" id="PTHR14898">
    <property type="entry name" value="ENHANCER OF POLYCOMB"/>
    <property type="match status" value="1"/>
</dbReference>
<evidence type="ECO:0000313" key="9">
    <source>
        <dbReference type="EMBL" id="GFR40774.1"/>
    </source>
</evidence>
<dbReference type="GO" id="GO:0005634">
    <property type="term" value="C:nucleus"/>
    <property type="evidence" value="ECO:0007669"/>
    <property type="project" value="UniProtKB-SubCell"/>
</dbReference>
<evidence type="ECO:0000259" key="8">
    <source>
        <dbReference type="Pfam" id="PF10513"/>
    </source>
</evidence>
<keyword evidence="3 6" id="KW-0805">Transcription regulation</keyword>
<organism evidence="9 10">
    <name type="scientific">Astrephomene gubernaculifera</name>
    <dbReference type="NCBI Taxonomy" id="47775"/>
    <lineage>
        <taxon>Eukaryota</taxon>
        <taxon>Viridiplantae</taxon>
        <taxon>Chlorophyta</taxon>
        <taxon>core chlorophytes</taxon>
        <taxon>Chlorophyceae</taxon>
        <taxon>CS clade</taxon>
        <taxon>Chlamydomonadales</taxon>
        <taxon>Astrephomenaceae</taxon>
        <taxon>Astrephomene</taxon>
    </lineage>
</organism>
<feature type="region of interest" description="Disordered" evidence="7">
    <location>
        <begin position="772"/>
        <end position="808"/>
    </location>
</feature>
<feature type="compositionally biased region" description="Pro residues" evidence="7">
    <location>
        <begin position="778"/>
        <end position="792"/>
    </location>
</feature>
<feature type="region of interest" description="Disordered" evidence="7">
    <location>
        <begin position="894"/>
        <end position="952"/>
    </location>
</feature>
<feature type="region of interest" description="Disordered" evidence="7">
    <location>
        <begin position="393"/>
        <end position="431"/>
    </location>
</feature>
<feature type="region of interest" description="Disordered" evidence="7">
    <location>
        <begin position="723"/>
        <end position="756"/>
    </location>
</feature>
<sequence>MATRTSFRPRPVDISRQLNIVRDVAELDKTDDLEQAQTQASAAPTEQAPPTGPQKKKKEVKEIPVPEVRIVPGYTREYLPLFRIPETYIRGKGGLGWSREDSCEYDLDNEDEDWLEGFNARGANRLSDERFELMLWRLELANAEANQRLMSEPGYATDWRMLPAAVAAINNMTRDEALSVLRKHVCARDAILLAVYEYWRGKRERWGKPILRRLQAPTNPSDTNPYNVFRPRERVNRPQTRRRRENTQDCLDKMRQMRESMLKSLELTELLTFREARKRDIHRLDVDMQRYQLARHHQPRQQLAAIEAEAAARLQEAQARSKQGESRLSAYLDSAGGLGAPAISYDSPLRRALLRKRRRQEMEGVVNGEAISRLPPPPLPADDEMLILYTPDLGKFMGPAPQQQQQHTSAPSSAPASPGSPVNNGKPSPLVALVPGLDMRCVRPRVSRCGRTMLTRCDPLTLEPHPPAPPPEQQQQQPGSGGEAGGTATTSPPPSPLASRHPMLLSSQRESTPWAAVLDLDLLPEGIADKAALRALRDRRLNADRLNAAMLRQTQQTLHQQAAGGMVGATSVGAAAAAAATAAANAGTSAGGAFLATPAAAQRPPPPPAVPNTGAPAGTLPHVPQAGAPAGTLPHVPAGTPAAAVAAGSTPLPPMPPASGAAGQPPTSGGLAGPSPPPGPPGATPLPPLPPGQAALPAPTAPGSAGGQARKVPKVAGAAPLGGGGGAAAGGAAAAAGGAGGAAAGGAPAVARSPAPGGAALAVKQPAVSGGGALPGAPAAPPHHPGAPPGAAPAPGTASLGAANPAATPGPAGPLAAGLAPSIPAAAAAGTPAPGAAAVPSAAGVMPGPGVGGPMGQLGAGGMTPVGPAGGSGGGAATPIAGGGSVGAVGAAGGAGGGGTVKKMLSTSKAVAGPSSASQLKRGPGRPPKAAKATPNGDAPPPTNTTVPMDML</sequence>
<feature type="compositionally biased region" description="Low complexity" evidence="7">
    <location>
        <begin position="399"/>
        <end position="421"/>
    </location>
</feature>
<feature type="compositionally biased region" description="Low complexity" evidence="7">
    <location>
        <begin position="793"/>
        <end position="808"/>
    </location>
</feature>
<comment type="similarity">
    <text evidence="2 6">Belongs to the enhancer of polycomb family.</text>
</comment>
<dbReference type="AlphaFoldDB" id="A0AAD3HGS8"/>
<evidence type="ECO:0000256" key="5">
    <source>
        <dbReference type="ARBA" id="ARBA00023242"/>
    </source>
</evidence>
<comment type="caution">
    <text evidence="9">The sequence shown here is derived from an EMBL/GenBank/DDBJ whole genome shotgun (WGS) entry which is preliminary data.</text>
</comment>
<feature type="compositionally biased region" description="Polar residues" evidence="7">
    <location>
        <begin position="35"/>
        <end position="44"/>
    </location>
</feature>
<evidence type="ECO:0000256" key="4">
    <source>
        <dbReference type="ARBA" id="ARBA00023163"/>
    </source>
</evidence>
<feature type="compositionally biased region" description="Low complexity" evidence="7">
    <location>
        <begin position="636"/>
        <end position="650"/>
    </location>
</feature>
<evidence type="ECO:0000256" key="7">
    <source>
        <dbReference type="SAM" id="MobiDB-lite"/>
    </source>
</evidence>
<feature type="region of interest" description="Disordered" evidence="7">
    <location>
        <begin position="457"/>
        <end position="507"/>
    </location>
</feature>
<dbReference type="GO" id="GO:0006357">
    <property type="term" value="P:regulation of transcription by RNA polymerase II"/>
    <property type="evidence" value="ECO:0007669"/>
    <property type="project" value="InterPro"/>
</dbReference>
<feature type="compositionally biased region" description="Pro residues" evidence="7">
    <location>
        <begin position="674"/>
        <end position="691"/>
    </location>
</feature>
<feature type="region of interest" description="Disordered" evidence="7">
    <location>
        <begin position="598"/>
        <end position="711"/>
    </location>
</feature>
<name>A0AAD3HGS8_9CHLO</name>
<comment type="subcellular location">
    <subcellularLocation>
        <location evidence="1 6">Nucleus</location>
    </subcellularLocation>
</comment>
<reference evidence="9 10" key="1">
    <citation type="journal article" date="2021" name="Sci. Rep.">
        <title>Genome sequencing of the multicellular alga Astrephomene provides insights into convergent evolution of germ-soma differentiation.</title>
        <authorList>
            <person name="Yamashita S."/>
            <person name="Yamamoto K."/>
            <person name="Matsuzaki R."/>
            <person name="Suzuki S."/>
            <person name="Yamaguchi H."/>
            <person name="Hirooka S."/>
            <person name="Minakuchi Y."/>
            <person name="Miyagishima S."/>
            <person name="Kawachi M."/>
            <person name="Toyoda A."/>
            <person name="Nozaki H."/>
        </authorList>
    </citation>
    <scope>NUCLEOTIDE SEQUENCE [LARGE SCALE GENOMIC DNA]</scope>
    <source>
        <strain evidence="9 10">NIES-4017</strain>
    </source>
</reference>